<evidence type="ECO:0000256" key="1">
    <source>
        <dbReference type="SAM" id="MobiDB-lite"/>
    </source>
</evidence>
<feature type="region of interest" description="Disordered" evidence="1">
    <location>
        <begin position="1"/>
        <end position="32"/>
    </location>
</feature>
<reference evidence="2" key="1">
    <citation type="submission" date="2019-12" db="EMBL/GenBank/DDBJ databases">
        <title>Genome sequencing and annotation of Brassica cretica.</title>
        <authorList>
            <person name="Studholme D.J."/>
            <person name="Sarris P.F."/>
        </authorList>
    </citation>
    <scope>NUCLEOTIDE SEQUENCE</scope>
    <source>
        <strain evidence="2">PFS-102/07</strain>
        <tissue evidence="2">Leaf</tissue>
    </source>
</reference>
<proteinExistence type="predicted"/>
<sequence length="108" mass="12513">MKQPAFLSMRTLAGKFTEPTEQPQDKRSGDKNRIVLLAPIRTTELPTHDPPKLLTTRLHSRLKERSVKFEICKPDLKDAIVFRLQGVMHITEGEENWQEAKKHRVTEP</sequence>
<accession>A0A8S9KIU0</accession>
<name>A0A8S9KIU0_BRACR</name>
<protein>
    <submittedName>
        <fullName evidence="2">Uncharacterized protein</fullName>
    </submittedName>
</protein>
<dbReference type="EMBL" id="QGKY02000164">
    <property type="protein sequence ID" value="KAF2594614.1"/>
    <property type="molecule type" value="Genomic_DNA"/>
</dbReference>
<evidence type="ECO:0000313" key="2">
    <source>
        <dbReference type="EMBL" id="KAF2594614.1"/>
    </source>
</evidence>
<organism evidence="2">
    <name type="scientific">Brassica cretica</name>
    <name type="common">Mustard</name>
    <dbReference type="NCBI Taxonomy" id="69181"/>
    <lineage>
        <taxon>Eukaryota</taxon>
        <taxon>Viridiplantae</taxon>
        <taxon>Streptophyta</taxon>
        <taxon>Embryophyta</taxon>
        <taxon>Tracheophyta</taxon>
        <taxon>Spermatophyta</taxon>
        <taxon>Magnoliopsida</taxon>
        <taxon>eudicotyledons</taxon>
        <taxon>Gunneridae</taxon>
        <taxon>Pentapetalae</taxon>
        <taxon>rosids</taxon>
        <taxon>malvids</taxon>
        <taxon>Brassicales</taxon>
        <taxon>Brassicaceae</taxon>
        <taxon>Brassiceae</taxon>
        <taxon>Brassica</taxon>
    </lineage>
</organism>
<feature type="compositionally biased region" description="Basic and acidic residues" evidence="1">
    <location>
        <begin position="23"/>
        <end position="32"/>
    </location>
</feature>
<comment type="caution">
    <text evidence="2">The sequence shown here is derived from an EMBL/GenBank/DDBJ whole genome shotgun (WGS) entry which is preliminary data.</text>
</comment>
<gene>
    <name evidence="2" type="ORF">F2Q70_00045650</name>
</gene>
<dbReference type="AlphaFoldDB" id="A0A8S9KIU0"/>